<accession>A0AAV6HDM6</accession>
<gene>
    <name evidence="3" type="ORF">AALO_G00000890</name>
</gene>
<evidence type="ECO:0000256" key="1">
    <source>
        <dbReference type="ARBA" id="ARBA00004157"/>
    </source>
</evidence>
<keyword evidence="4" id="KW-1185">Reference proteome</keyword>
<dbReference type="PANTHER" id="PTHR14106">
    <property type="entry name" value="TRIADIN"/>
    <property type="match status" value="1"/>
</dbReference>
<dbReference type="GO" id="GO:0005102">
    <property type="term" value="F:signaling receptor binding"/>
    <property type="evidence" value="ECO:0007669"/>
    <property type="project" value="InterPro"/>
</dbReference>
<dbReference type="PANTHER" id="PTHR14106:SF0">
    <property type="entry name" value="TRIADIN"/>
    <property type="match status" value="1"/>
</dbReference>
<keyword evidence="2" id="KW-1133">Transmembrane helix</keyword>
<evidence type="ECO:0000256" key="2">
    <source>
        <dbReference type="SAM" id="Phobius"/>
    </source>
</evidence>
<reference evidence="3 4" key="1">
    <citation type="submission" date="2020-10" db="EMBL/GenBank/DDBJ databases">
        <title>Chromosome-scale genome assembly of the Allis shad, Alosa alosa.</title>
        <authorList>
            <person name="Margot Z."/>
            <person name="Christophe K."/>
            <person name="Cabau C."/>
            <person name="Louis A."/>
            <person name="Berthelot C."/>
            <person name="Parey E."/>
            <person name="Roest Crollius H."/>
            <person name="Montfort J."/>
            <person name="Robinson-Rechavi M."/>
            <person name="Bucao C."/>
            <person name="Bouchez O."/>
            <person name="Gislard M."/>
            <person name="Lluch J."/>
            <person name="Milhes M."/>
            <person name="Lampietro C."/>
            <person name="Lopez Roques C."/>
            <person name="Donnadieu C."/>
            <person name="Braasch I."/>
            <person name="Desvignes T."/>
            <person name="Postlethwait J."/>
            <person name="Bobe J."/>
            <person name="Guiguen Y."/>
        </authorList>
    </citation>
    <scope>NUCLEOTIDE SEQUENCE [LARGE SCALE GENOMIC DNA]</scope>
    <source>
        <strain evidence="3">M-15738</strain>
        <tissue evidence="3">Blood</tissue>
    </source>
</reference>
<dbReference type="EMBL" id="JADWDJ010000001">
    <property type="protein sequence ID" value="KAG5285220.1"/>
    <property type="molecule type" value="Genomic_DNA"/>
</dbReference>
<evidence type="ECO:0000313" key="3">
    <source>
        <dbReference type="EMBL" id="KAG5285220.1"/>
    </source>
</evidence>
<evidence type="ECO:0000313" key="4">
    <source>
        <dbReference type="Proteomes" id="UP000823561"/>
    </source>
</evidence>
<feature type="transmembrane region" description="Helical" evidence="2">
    <location>
        <begin position="34"/>
        <end position="52"/>
    </location>
</feature>
<comment type="caution">
    <text evidence="3">The sequence shown here is derived from an EMBL/GenBank/DDBJ whole genome shotgun (WGS) entry which is preliminary data.</text>
</comment>
<sequence length="341" mass="37141">MAEDEPQGAEVESIHQPSAQGNGFLRNLSRPVQLVIIIALVLSWSAAGLYLFDFVDDNQIAAFQEVSTNPLAAANMAAEGISYSTGKLAAQVSDAVYNAPENIRNLEFLKSGGLLMEGLREGMKGAVVTVFDIFEDTIHAVTYYPDKILTETAHAIKYVTSMAPKESPLSLATLQSGGAVMEATRDGMKTAVVFCFDIFEGTLNAVTYYPEKILSGAVHGIKYVGSVAYVPSILAAPKEWVSYPMDAITYATEGITNLNKNVFGSVSNMFKGSEDGEEVSFDPMKVVSDAVEEITDRRNTFLSYLSNVLMQDEDETPPMTRRKGEFLPPMEKGLFVPTHIM</sequence>
<keyword evidence="2" id="KW-0472">Membrane</keyword>
<dbReference type="AlphaFoldDB" id="A0AAV6HDM6"/>
<dbReference type="GO" id="GO:0033017">
    <property type="term" value="C:sarcoplasmic reticulum membrane"/>
    <property type="evidence" value="ECO:0007669"/>
    <property type="project" value="UniProtKB-SubCell"/>
</dbReference>
<proteinExistence type="predicted"/>
<comment type="subcellular location">
    <subcellularLocation>
        <location evidence="1">Sarcoplasmic reticulum membrane</location>
        <topology evidence="1">Single-pass type II membrane protein</topology>
    </subcellularLocation>
</comment>
<protein>
    <submittedName>
        <fullName evidence="3">Uncharacterized protein</fullName>
    </submittedName>
</protein>
<organism evidence="3 4">
    <name type="scientific">Alosa alosa</name>
    <name type="common">allis shad</name>
    <dbReference type="NCBI Taxonomy" id="278164"/>
    <lineage>
        <taxon>Eukaryota</taxon>
        <taxon>Metazoa</taxon>
        <taxon>Chordata</taxon>
        <taxon>Craniata</taxon>
        <taxon>Vertebrata</taxon>
        <taxon>Euteleostomi</taxon>
        <taxon>Actinopterygii</taxon>
        <taxon>Neopterygii</taxon>
        <taxon>Teleostei</taxon>
        <taxon>Clupei</taxon>
        <taxon>Clupeiformes</taxon>
        <taxon>Clupeoidei</taxon>
        <taxon>Clupeidae</taxon>
        <taxon>Alosa</taxon>
    </lineage>
</organism>
<keyword evidence="2" id="KW-0812">Transmembrane</keyword>
<dbReference type="Proteomes" id="UP000823561">
    <property type="component" value="Chromosome 1"/>
</dbReference>
<dbReference type="InterPro" id="IPR010798">
    <property type="entry name" value="Triadin"/>
</dbReference>
<name>A0AAV6HDM6_9TELE</name>